<dbReference type="AlphaFoldDB" id="A0A059BB34"/>
<reference evidence="1" key="1">
    <citation type="submission" date="2013-07" db="EMBL/GenBank/DDBJ databases">
        <title>The genome of Eucalyptus grandis.</title>
        <authorList>
            <person name="Schmutz J."/>
            <person name="Hayes R."/>
            <person name="Myburg A."/>
            <person name="Tuskan G."/>
            <person name="Grattapaglia D."/>
            <person name="Rokhsar D.S."/>
        </authorList>
    </citation>
    <scope>NUCLEOTIDE SEQUENCE</scope>
    <source>
        <tissue evidence="1">Leaf extractions</tissue>
    </source>
</reference>
<sequence length="95" mass="10951">MDCQTLSSHIKLSHSGRLLSSQFQHASLHGISRIRQFCLGVHGEFLPGCPTKQVQFFCICWSHYSLELLVIRVGNKHSPRWTWRRSPNSVPMVYV</sequence>
<dbReference type="EMBL" id="KK198759">
    <property type="protein sequence ID" value="KCW62875.1"/>
    <property type="molecule type" value="Genomic_DNA"/>
</dbReference>
<accession>A0A059BB34</accession>
<protein>
    <submittedName>
        <fullName evidence="1">Uncharacterized protein</fullName>
    </submittedName>
</protein>
<proteinExistence type="predicted"/>
<evidence type="ECO:0000313" key="1">
    <source>
        <dbReference type="EMBL" id="KCW62875.1"/>
    </source>
</evidence>
<gene>
    <name evidence="1" type="ORF">EUGRSUZ_G004711</name>
</gene>
<name>A0A059BB34_EUCGR</name>
<dbReference type="InParanoid" id="A0A059BB34"/>
<organism evidence="1">
    <name type="scientific">Eucalyptus grandis</name>
    <name type="common">Flooded gum</name>
    <dbReference type="NCBI Taxonomy" id="71139"/>
    <lineage>
        <taxon>Eukaryota</taxon>
        <taxon>Viridiplantae</taxon>
        <taxon>Streptophyta</taxon>
        <taxon>Embryophyta</taxon>
        <taxon>Tracheophyta</taxon>
        <taxon>Spermatophyta</taxon>
        <taxon>Magnoliopsida</taxon>
        <taxon>eudicotyledons</taxon>
        <taxon>Gunneridae</taxon>
        <taxon>Pentapetalae</taxon>
        <taxon>rosids</taxon>
        <taxon>malvids</taxon>
        <taxon>Myrtales</taxon>
        <taxon>Myrtaceae</taxon>
        <taxon>Myrtoideae</taxon>
        <taxon>Eucalypteae</taxon>
        <taxon>Eucalyptus</taxon>
    </lineage>
</organism>
<dbReference type="Gramene" id="KCW62875">
    <property type="protein sequence ID" value="KCW62875"/>
    <property type="gene ID" value="EUGRSUZ_G004711"/>
</dbReference>